<evidence type="ECO:0000313" key="2">
    <source>
        <dbReference type="Proteomes" id="UP001255185"/>
    </source>
</evidence>
<reference evidence="1 2" key="1">
    <citation type="submission" date="2023-07" db="EMBL/GenBank/DDBJ databases">
        <title>Sorghum-associated microbial communities from plants grown in Nebraska, USA.</title>
        <authorList>
            <person name="Schachtman D."/>
        </authorList>
    </citation>
    <scope>NUCLEOTIDE SEQUENCE [LARGE SCALE GENOMIC DNA]</scope>
    <source>
        <strain evidence="1 2">3773</strain>
    </source>
</reference>
<dbReference type="Proteomes" id="UP001255185">
    <property type="component" value="Unassembled WGS sequence"/>
</dbReference>
<dbReference type="PROSITE" id="PS51257">
    <property type="entry name" value="PROKAR_LIPOPROTEIN"/>
    <property type="match status" value="1"/>
</dbReference>
<protein>
    <recommendedName>
        <fullName evidence="3">Peptidylprolyl isomerase</fullName>
    </recommendedName>
</protein>
<dbReference type="RefSeq" id="WP_310026860.1">
    <property type="nucleotide sequence ID" value="NZ_JAVDVI010000009.1"/>
</dbReference>
<proteinExistence type="predicted"/>
<dbReference type="InterPro" id="IPR018247">
    <property type="entry name" value="EF_Hand_1_Ca_BS"/>
</dbReference>
<dbReference type="SUPFAM" id="SSF54534">
    <property type="entry name" value="FKBP-like"/>
    <property type="match status" value="1"/>
</dbReference>
<evidence type="ECO:0000313" key="1">
    <source>
        <dbReference type="EMBL" id="MDR6968326.1"/>
    </source>
</evidence>
<accession>A0ABU1TQU0</accession>
<dbReference type="SUPFAM" id="SSF103647">
    <property type="entry name" value="TSP type-3 repeat"/>
    <property type="match status" value="1"/>
</dbReference>
<dbReference type="InterPro" id="IPR028974">
    <property type="entry name" value="TSP_type-3_rpt"/>
</dbReference>
<keyword evidence="2" id="KW-1185">Reference proteome</keyword>
<dbReference type="EMBL" id="JAVDVI010000009">
    <property type="protein sequence ID" value="MDR6968326.1"/>
    <property type="molecule type" value="Genomic_DNA"/>
</dbReference>
<sequence length="323" mass="36064">MNKFRLYFTLLLTSVILFSCNKNDDDASVAPPRDFAEQYATDIDLIEKYLKTHSLVKVEVNGLIDVVIDSIPEENPQGLISIWDNTEFPLQSKIIKNDSRASNLVDGVSLDPVEYKMYYVMLSEGVGEQATTVDSTFVTYRGWRLDNTQFEVANIPAWFTYPAITANEVQSVPGFRQFISLLKKGDDPVIGPDGSIIYSNYGSGVVFIPSGLGYFNRSTGSLPAYSPIVFTLRLHAIRERDHDRDGILTKYERLNSEDPYTVDTDGDGIPDFLDVDDDGDGFLTRVEIKNAAGVRLPYDEVPTCPGGSLKLYLDPSCHKIVEQ</sequence>
<dbReference type="Gene3D" id="3.10.50.40">
    <property type="match status" value="1"/>
</dbReference>
<dbReference type="InterPro" id="IPR046357">
    <property type="entry name" value="PPIase_dom_sf"/>
</dbReference>
<gene>
    <name evidence="1" type="ORF">J2X31_002343</name>
</gene>
<name>A0ABU1TQU0_9FLAO</name>
<dbReference type="Gene3D" id="4.10.1080.10">
    <property type="entry name" value="TSP type-3 repeat"/>
    <property type="match status" value="1"/>
</dbReference>
<comment type="caution">
    <text evidence="1">The sequence shown here is derived from an EMBL/GenBank/DDBJ whole genome shotgun (WGS) entry which is preliminary data.</text>
</comment>
<dbReference type="PROSITE" id="PS00018">
    <property type="entry name" value="EF_HAND_1"/>
    <property type="match status" value="1"/>
</dbReference>
<evidence type="ECO:0008006" key="3">
    <source>
        <dbReference type="Google" id="ProtNLM"/>
    </source>
</evidence>
<organism evidence="1 2">
    <name type="scientific">Flavobacterium arsenatis</name>
    <dbReference type="NCBI Taxonomy" id="1484332"/>
    <lineage>
        <taxon>Bacteria</taxon>
        <taxon>Pseudomonadati</taxon>
        <taxon>Bacteroidota</taxon>
        <taxon>Flavobacteriia</taxon>
        <taxon>Flavobacteriales</taxon>
        <taxon>Flavobacteriaceae</taxon>
        <taxon>Flavobacterium</taxon>
    </lineage>
</organism>